<accession>A0A1G4BJG2</accession>
<reference evidence="2 3" key="1">
    <citation type="submission" date="2016-09" db="EMBL/GenBank/DDBJ databases">
        <authorList>
            <person name="Capua I."/>
            <person name="De Benedictis P."/>
            <person name="Joannis T."/>
            <person name="Lombin L.H."/>
            <person name="Cattoli G."/>
        </authorList>
    </citation>
    <scope>NUCLEOTIDE SEQUENCE [LARGE SCALE GENOMIC DNA]</scope>
    <source>
        <strain evidence="2 3">IMI 309357</strain>
    </source>
</reference>
<protein>
    <submittedName>
        <fullName evidence="2">Uncharacterized protein</fullName>
    </submittedName>
</protein>
<evidence type="ECO:0000313" key="2">
    <source>
        <dbReference type="EMBL" id="OHF01427.1"/>
    </source>
</evidence>
<feature type="region of interest" description="Disordered" evidence="1">
    <location>
        <begin position="1"/>
        <end position="41"/>
    </location>
</feature>
<keyword evidence="3" id="KW-1185">Reference proteome</keyword>
<dbReference type="RefSeq" id="XP_022478569.1">
    <property type="nucleotide sequence ID" value="XM_022614833.1"/>
</dbReference>
<gene>
    <name evidence="2" type="ORF">CORC01_03183</name>
</gene>
<evidence type="ECO:0000256" key="1">
    <source>
        <dbReference type="SAM" id="MobiDB-lite"/>
    </source>
</evidence>
<evidence type="ECO:0000313" key="3">
    <source>
        <dbReference type="Proteomes" id="UP000176998"/>
    </source>
</evidence>
<dbReference type="EMBL" id="MJBS01000019">
    <property type="protein sequence ID" value="OHF01427.1"/>
    <property type="molecule type" value="Genomic_DNA"/>
</dbReference>
<comment type="caution">
    <text evidence="2">The sequence shown here is derived from an EMBL/GenBank/DDBJ whole genome shotgun (WGS) entry which is preliminary data.</text>
</comment>
<dbReference type="GeneID" id="34556343"/>
<proteinExistence type="predicted"/>
<name>A0A1G4BJG2_9PEZI</name>
<dbReference type="AlphaFoldDB" id="A0A1G4BJG2"/>
<organism evidence="2 3">
    <name type="scientific">Colletotrichum orchidophilum</name>
    <dbReference type="NCBI Taxonomy" id="1209926"/>
    <lineage>
        <taxon>Eukaryota</taxon>
        <taxon>Fungi</taxon>
        <taxon>Dikarya</taxon>
        <taxon>Ascomycota</taxon>
        <taxon>Pezizomycotina</taxon>
        <taxon>Sordariomycetes</taxon>
        <taxon>Hypocreomycetidae</taxon>
        <taxon>Glomerellales</taxon>
        <taxon>Glomerellaceae</taxon>
        <taxon>Colletotrichum</taxon>
    </lineage>
</organism>
<dbReference type="Proteomes" id="UP000176998">
    <property type="component" value="Unassembled WGS sequence"/>
</dbReference>
<sequence length="41" mass="4182">MAPVSATLGSQLGSPILVESRDGDQDTATRASHLAVSLESL</sequence>